<dbReference type="Pfam" id="PF00857">
    <property type="entry name" value="Isochorismatase"/>
    <property type="match status" value="1"/>
</dbReference>
<evidence type="ECO:0000313" key="3">
    <source>
        <dbReference type="Proteomes" id="UP001181046"/>
    </source>
</evidence>
<evidence type="ECO:0000313" key="2">
    <source>
        <dbReference type="EMBL" id="MDT2759164.1"/>
    </source>
</evidence>
<dbReference type="GO" id="GO:0016787">
    <property type="term" value="F:hydrolase activity"/>
    <property type="evidence" value="ECO:0007669"/>
    <property type="project" value="UniProtKB-KW"/>
</dbReference>
<gene>
    <name evidence="2" type="ORF">P7H27_05245</name>
</gene>
<dbReference type="RefSeq" id="WP_311829684.1">
    <property type="nucleotide sequence ID" value="NZ_JARQAJ010000002.1"/>
</dbReference>
<sequence>MLVIVDMQNRILDSSDKNYVPRAKQLIPKIQRRLKKARDSGEIVLFTRDIPIENKDESEELFGLQIIAGLAPLSGEYVIKKNYYALPPESLIDVRALAEEKKQEKKQIEITGVEANVCVLANVLALQGALPEGNFYIDPDLVTGNQLIEETLELLSKFNIEIKGVSDSK</sequence>
<name>A0ABU3F912_9ENTE</name>
<proteinExistence type="predicted"/>
<keyword evidence="3" id="KW-1185">Reference proteome</keyword>
<dbReference type="EMBL" id="JARQAJ010000002">
    <property type="protein sequence ID" value="MDT2759164.1"/>
    <property type="molecule type" value="Genomic_DNA"/>
</dbReference>
<keyword evidence="2" id="KW-0378">Hydrolase</keyword>
<dbReference type="Proteomes" id="UP001181046">
    <property type="component" value="Unassembled WGS sequence"/>
</dbReference>
<evidence type="ECO:0000259" key="1">
    <source>
        <dbReference type="Pfam" id="PF00857"/>
    </source>
</evidence>
<reference evidence="2" key="1">
    <citation type="submission" date="2023-03" db="EMBL/GenBank/DDBJ databases">
        <authorList>
            <person name="Shen W."/>
            <person name="Cai J."/>
        </authorList>
    </citation>
    <scope>NUCLEOTIDE SEQUENCE</scope>
    <source>
        <strain evidence="2">P66-3</strain>
    </source>
</reference>
<dbReference type="InterPro" id="IPR036380">
    <property type="entry name" value="Isochorismatase-like_sf"/>
</dbReference>
<accession>A0ABU3F912</accession>
<comment type="caution">
    <text evidence="2">The sequence shown here is derived from an EMBL/GenBank/DDBJ whole genome shotgun (WGS) entry which is preliminary data.</text>
</comment>
<dbReference type="InterPro" id="IPR000868">
    <property type="entry name" value="Isochorismatase-like_dom"/>
</dbReference>
<organism evidence="2 3">
    <name type="scientific">Enterococcus xiangfangensis</name>
    <dbReference type="NCBI Taxonomy" id="1296537"/>
    <lineage>
        <taxon>Bacteria</taxon>
        <taxon>Bacillati</taxon>
        <taxon>Bacillota</taxon>
        <taxon>Bacilli</taxon>
        <taxon>Lactobacillales</taxon>
        <taxon>Enterococcaceae</taxon>
        <taxon>Enterococcus</taxon>
    </lineage>
</organism>
<dbReference type="SUPFAM" id="SSF52499">
    <property type="entry name" value="Isochorismatase-like hydrolases"/>
    <property type="match status" value="1"/>
</dbReference>
<dbReference type="Gene3D" id="3.40.50.850">
    <property type="entry name" value="Isochorismatase-like"/>
    <property type="match status" value="1"/>
</dbReference>
<protein>
    <submittedName>
        <fullName evidence="2">Cysteine hydrolase</fullName>
    </submittedName>
</protein>
<feature type="domain" description="Isochorismatase-like" evidence="1">
    <location>
        <begin position="1"/>
        <end position="125"/>
    </location>
</feature>
<dbReference type="CDD" id="cd00431">
    <property type="entry name" value="cysteine_hydrolases"/>
    <property type="match status" value="1"/>
</dbReference>